<comment type="caution">
    <text evidence="1">The sequence shown here is derived from an EMBL/GenBank/DDBJ whole genome shotgun (WGS) entry which is preliminary data.</text>
</comment>
<name>A0A2N5LZY2_9BACI</name>
<dbReference type="AlphaFoldDB" id="A0A2N5LZY2"/>
<sequence length="125" mass="14932">MEEIERVINDYFNSWNEGFVSKNGDGIRNFMSKDFTGYWSHSSLEKPDSYDYHYDLNEVLKKMDNAEKSFTILSAAERKNGDEFLVLGRETNVISGKPYFAQCMFVWTKENNQWKLRREYIELER</sequence>
<accession>A0A2N5LZY2</accession>
<proteinExistence type="predicted"/>
<evidence type="ECO:0000313" key="1">
    <source>
        <dbReference type="EMBL" id="PLT27625.1"/>
    </source>
</evidence>
<dbReference type="RefSeq" id="WP_101645706.1">
    <property type="nucleotide sequence ID" value="NZ_PGUY01000088.1"/>
</dbReference>
<protein>
    <submittedName>
        <fullName evidence="1">DUF4440 domain-containing protein</fullName>
    </submittedName>
</protein>
<dbReference type="OrthoDB" id="2864533at2"/>
<dbReference type="EMBL" id="PGUY01000088">
    <property type="protein sequence ID" value="PLT27625.1"/>
    <property type="molecule type" value="Genomic_DNA"/>
</dbReference>
<dbReference type="SUPFAM" id="SSF54427">
    <property type="entry name" value="NTF2-like"/>
    <property type="match status" value="1"/>
</dbReference>
<keyword evidence="2" id="KW-1185">Reference proteome</keyword>
<reference evidence="1 2" key="1">
    <citation type="submission" date="2017-11" db="EMBL/GenBank/DDBJ databases">
        <title>Comparitive Functional Genomics of Dry Heat Resistant strains isolated from the Viking Spacecraft.</title>
        <authorList>
            <person name="Seuylemezian A."/>
            <person name="Cooper K."/>
            <person name="Vaishampayan P."/>
        </authorList>
    </citation>
    <scope>NUCLEOTIDE SEQUENCE [LARGE SCALE GENOMIC DNA]</scope>
    <source>
        <strain evidence="1 2">V1-29</strain>
    </source>
</reference>
<dbReference type="Proteomes" id="UP000234748">
    <property type="component" value="Unassembled WGS sequence"/>
</dbReference>
<evidence type="ECO:0000313" key="2">
    <source>
        <dbReference type="Proteomes" id="UP000234748"/>
    </source>
</evidence>
<dbReference type="InterPro" id="IPR032710">
    <property type="entry name" value="NTF2-like_dom_sf"/>
</dbReference>
<gene>
    <name evidence="1" type="ORF">CUU66_22870</name>
</gene>
<organism evidence="1 2">
    <name type="scientific">Peribacillus deserti</name>
    <dbReference type="NCBI Taxonomy" id="673318"/>
    <lineage>
        <taxon>Bacteria</taxon>
        <taxon>Bacillati</taxon>
        <taxon>Bacillota</taxon>
        <taxon>Bacilli</taxon>
        <taxon>Bacillales</taxon>
        <taxon>Bacillaceae</taxon>
        <taxon>Peribacillus</taxon>
    </lineage>
</organism>
<dbReference type="Gene3D" id="3.10.450.50">
    <property type="match status" value="1"/>
</dbReference>